<name>A0A1G2C4Q1_9BACT</name>
<keyword evidence="1" id="KW-0812">Transmembrane</keyword>
<feature type="transmembrane region" description="Helical" evidence="1">
    <location>
        <begin position="42"/>
        <end position="58"/>
    </location>
</feature>
<evidence type="ECO:0000256" key="1">
    <source>
        <dbReference type="SAM" id="Phobius"/>
    </source>
</evidence>
<keyword evidence="1" id="KW-0472">Membrane</keyword>
<dbReference type="Proteomes" id="UP000176648">
    <property type="component" value="Unassembled WGS sequence"/>
</dbReference>
<dbReference type="AlphaFoldDB" id="A0A1G2C4Q1"/>
<feature type="transmembrane region" description="Helical" evidence="1">
    <location>
        <begin position="95"/>
        <end position="115"/>
    </location>
</feature>
<accession>A0A1G2C4Q1</accession>
<gene>
    <name evidence="2" type="ORF">A2122_03050</name>
</gene>
<keyword evidence="1" id="KW-1133">Transmembrane helix</keyword>
<reference evidence="2 3" key="1">
    <citation type="journal article" date="2016" name="Nat. Commun.">
        <title>Thousands of microbial genomes shed light on interconnected biogeochemical processes in an aquifer system.</title>
        <authorList>
            <person name="Anantharaman K."/>
            <person name="Brown C.T."/>
            <person name="Hug L.A."/>
            <person name="Sharon I."/>
            <person name="Castelle C.J."/>
            <person name="Probst A.J."/>
            <person name="Thomas B.C."/>
            <person name="Singh A."/>
            <person name="Wilkins M.J."/>
            <person name="Karaoz U."/>
            <person name="Brodie E.L."/>
            <person name="Williams K.H."/>
            <person name="Hubbard S.S."/>
            <person name="Banfield J.F."/>
        </authorList>
    </citation>
    <scope>NUCLEOTIDE SEQUENCE [LARGE SCALE GENOMIC DNA]</scope>
</reference>
<dbReference type="EMBL" id="MHKU01000033">
    <property type="protein sequence ID" value="OGY96384.1"/>
    <property type="molecule type" value="Genomic_DNA"/>
</dbReference>
<sequence length="201" mass="23172">MSNTILLFWGGMLYLTNKVFLDLMERERGRNEEWFWFWKKRAWEAYILGLPFIVVYFFRERAWIFGWVEFGGLPSMLCGLIAARSRRDAPKWLDWTALAAIPIGIALSVHDFGGINTVSQWLEIGGSAGFLVGTYLLAKDRQSGYWWFLLMNAATGGLFYIQHHPVFVAQQIVSVAFNLDAYRIRRKAPKVKSVVMNPRPA</sequence>
<protein>
    <submittedName>
        <fullName evidence="2">Uncharacterized protein</fullName>
    </submittedName>
</protein>
<feature type="transmembrane region" description="Helical" evidence="1">
    <location>
        <begin position="64"/>
        <end position="83"/>
    </location>
</feature>
<feature type="transmembrane region" description="Helical" evidence="1">
    <location>
        <begin position="6"/>
        <end position="21"/>
    </location>
</feature>
<organism evidence="2 3">
    <name type="scientific">Candidatus Liptonbacteria bacterium GWB1_49_6</name>
    <dbReference type="NCBI Taxonomy" id="1798644"/>
    <lineage>
        <taxon>Bacteria</taxon>
        <taxon>Candidatus Liptoniibacteriota</taxon>
    </lineage>
</organism>
<proteinExistence type="predicted"/>
<evidence type="ECO:0000313" key="2">
    <source>
        <dbReference type="EMBL" id="OGY96384.1"/>
    </source>
</evidence>
<feature type="transmembrane region" description="Helical" evidence="1">
    <location>
        <begin position="145"/>
        <end position="161"/>
    </location>
</feature>
<evidence type="ECO:0000313" key="3">
    <source>
        <dbReference type="Proteomes" id="UP000176648"/>
    </source>
</evidence>
<comment type="caution">
    <text evidence="2">The sequence shown here is derived from an EMBL/GenBank/DDBJ whole genome shotgun (WGS) entry which is preliminary data.</text>
</comment>
<feature type="transmembrane region" description="Helical" evidence="1">
    <location>
        <begin position="121"/>
        <end position="138"/>
    </location>
</feature>